<name>A0AA37NMB9_9FIRM</name>
<evidence type="ECO:0000313" key="2">
    <source>
        <dbReference type="Proteomes" id="UP001055091"/>
    </source>
</evidence>
<accession>A0AA37NMB9</accession>
<dbReference type="AlphaFoldDB" id="A0AA37NMB9"/>
<evidence type="ECO:0000313" key="1">
    <source>
        <dbReference type="EMBL" id="GKH03232.1"/>
    </source>
</evidence>
<protein>
    <submittedName>
        <fullName evidence="1">Uncharacterized protein</fullName>
    </submittedName>
</protein>
<dbReference type="EMBL" id="BQNJ01000002">
    <property type="protein sequence ID" value="GKH03232.1"/>
    <property type="molecule type" value="Genomic_DNA"/>
</dbReference>
<proteinExistence type="predicted"/>
<organism evidence="1 2">
    <name type="scientific">Hungatella hathewayi</name>
    <dbReference type="NCBI Taxonomy" id="154046"/>
    <lineage>
        <taxon>Bacteria</taxon>
        <taxon>Bacillati</taxon>
        <taxon>Bacillota</taxon>
        <taxon>Clostridia</taxon>
        <taxon>Lachnospirales</taxon>
        <taxon>Lachnospiraceae</taxon>
        <taxon>Hungatella</taxon>
    </lineage>
</organism>
<sequence>MIAMIPVPSIIQAFDMHILISARIYEYIYDSENGHRVWYNSYAEALLDEGAACEWVCIMSGERIKQIKGEMGEKGVYYESGRIRAAEK</sequence>
<dbReference type="Proteomes" id="UP001055091">
    <property type="component" value="Unassembled WGS sequence"/>
</dbReference>
<gene>
    <name evidence="1" type="ORF">CE91St55_52130</name>
</gene>
<comment type="caution">
    <text evidence="1">The sequence shown here is derived from an EMBL/GenBank/DDBJ whole genome shotgun (WGS) entry which is preliminary data.</text>
</comment>
<reference evidence="1" key="1">
    <citation type="submission" date="2022-01" db="EMBL/GenBank/DDBJ databases">
        <title>Novel bile acid biosynthetic pathways are enriched in the microbiome of centenarians.</title>
        <authorList>
            <person name="Sato Y."/>
            <person name="Atarashi K."/>
            <person name="Plichta R.D."/>
            <person name="Arai Y."/>
            <person name="Sasajima S."/>
            <person name="Kearney M.S."/>
            <person name="Suda W."/>
            <person name="Takeshita K."/>
            <person name="Sasaki T."/>
            <person name="Okamoto S."/>
            <person name="Skelly N.A."/>
            <person name="Okamura Y."/>
            <person name="Vlamakis H."/>
            <person name="Li Y."/>
            <person name="Tanoue T."/>
            <person name="Takei H."/>
            <person name="Nittono H."/>
            <person name="Narushima S."/>
            <person name="Irie J."/>
            <person name="Itoh H."/>
            <person name="Moriya K."/>
            <person name="Sugiura Y."/>
            <person name="Suematsu M."/>
            <person name="Moritoki N."/>
            <person name="Shibata S."/>
            <person name="Littman R.D."/>
            <person name="Fischbach A.M."/>
            <person name="Uwamino Y."/>
            <person name="Inoue T."/>
            <person name="Honda A."/>
            <person name="Hattori M."/>
            <person name="Murai T."/>
            <person name="Xavier J.R."/>
            <person name="Hirose N."/>
            <person name="Honda K."/>
        </authorList>
    </citation>
    <scope>NUCLEOTIDE SEQUENCE</scope>
    <source>
        <strain evidence="1">CE91-St55</strain>
    </source>
</reference>